<feature type="transmembrane region" description="Helical" evidence="1">
    <location>
        <begin position="20"/>
        <end position="47"/>
    </location>
</feature>
<keyword evidence="3" id="KW-1185">Reference proteome</keyword>
<evidence type="ECO:0000256" key="1">
    <source>
        <dbReference type="SAM" id="Phobius"/>
    </source>
</evidence>
<organism evidence="2 3">
    <name type="scientific">Nonomuraea insulae</name>
    <dbReference type="NCBI Taxonomy" id="1616787"/>
    <lineage>
        <taxon>Bacteria</taxon>
        <taxon>Bacillati</taxon>
        <taxon>Actinomycetota</taxon>
        <taxon>Actinomycetes</taxon>
        <taxon>Streptosporangiales</taxon>
        <taxon>Streptosporangiaceae</taxon>
        <taxon>Nonomuraea</taxon>
    </lineage>
</organism>
<evidence type="ECO:0000313" key="2">
    <source>
        <dbReference type="EMBL" id="MFC5834843.1"/>
    </source>
</evidence>
<protein>
    <recommendedName>
        <fullName evidence="4">AbrB family transcriptional regulator</fullName>
    </recommendedName>
</protein>
<dbReference type="RefSeq" id="WP_379524254.1">
    <property type="nucleotide sequence ID" value="NZ_JBHSPA010000115.1"/>
</dbReference>
<gene>
    <name evidence="2" type="ORF">ACFPZ3_64310</name>
</gene>
<dbReference type="EMBL" id="JBHSPA010000115">
    <property type="protein sequence ID" value="MFC5834843.1"/>
    <property type="molecule type" value="Genomic_DNA"/>
</dbReference>
<accession>A0ABW1DDC2</accession>
<keyword evidence="1" id="KW-0812">Transmembrane</keyword>
<keyword evidence="1" id="KW-0472">Membrane</keyword>
<reference evidence="3" key="1">
    <citation type="journal article" date="2019" name="Int. J. Syst. Evol. Microbiol.">
        <title>The Global Catalogue of Microorganisms (GCM) 10K type strain sequencing project: providing services to taxonomists for standard genome sequencing and annotation.</title>
        <authorList>
            <consortium name="The Broad Institute Genomics Platform"/>
            <consortium name="The Broad Institute Genome Sequencing Center for Infectious Disease"/>
            <person name="Wu L."/>
            <person name="Ma J."/>
        </authorList>
    </citation>
    <scope>NUCLEOTIDE SEQUENCE [LARGE SCALE GENOMIC DNA]</scope>
    <source>
        <strain evidence="3">CCUG 53903</strain>
    </source>
</reference>
<dbReference type="Proteomes" id="UP001596058">
    <property type="component" value="Unassembled WGS sequence"/>
</dbReference>
<sequence>MPDLLTSPRTRPALALPPAVLGLLAGHFLGLPPWALLVAAALVVGIAQQALP</sequence>
<evidence type="ECO:0008006" key="4">
    <source>
        <dbReference type="Google" id="ProtNLM"/>
    </source>
</evidence>
<evidence type="ECO:0000313" key="3">
    <source>
        <dbReference type="Proteomes" id="UP001596058"/>
    </source>
</evidence>
<name>A0ABW1DDC2_9ACTN</name>
<comment type="caution">
    <text evidence="2">The sequence shown here is derived from an EMBL/GenBank/DDBJ whole genome shotgun (WGS) entry which is preliminary data.</text>
</comment>
<keyword evidence="1" id="KW-1133">Transmembrane helix</keyword>
<proteinExistence type="predicted"/>